<gene>
    <name evidence="4" type="ORF">cubi_01508</name>
</gene>
<reference evidence="4 5" key="1">
    <citation type="submission" date="2016-10" db="EMBL/GenBank/DDBJ databases">
        <title>Reductive evolution of mitochondrial metabolism and differential evolution of invasion-related proteins in Cryptosporidium.</title>
        <authorList>
            <person name="Liu S."/>
            <person name="Roellig D.M."/>
            <person name="Guo Y."/>
            <person name="Li N."/>
            <person name="Frace M.A."/>
            <person name="Tang K."/>
            <person name="Zhang L."/>
            <person name="Feng Y."/>
            <person name="Xiao L."/>
        </authorList>
    </citation>
    <scope>NUCLEOTIDE SEQUENCE [LARGE SCALE GENOMIC DNA]</scope>
    <source>
        <strain evidence="4">39726</strain>
    </source>
</reference>
<protein>
    <recommendedName>
        <fullName evidence="6">Signal peptide-containing protein</fullName>
    </recommendedName>
</protein>
<feature type="compositionally biased region" description="Basic and acidic residues" evidence="2">
    <location>
        <begin position="427"/>
        <end position="436"/>
    </location>
</feature>
<feature type="coiled-coil region" evidence="1">
    <location>
        <begin position="231"/>
        <end position="268"/>
    </location>
</feature>
<dbReference type="OrthoDB" id="343621at2759"/>
<dbReference type="RefSeq" id="XP_028873747.1">
    <property type="nucleotide sequence ID" value="XM_029018520.1"/>
</dbReference>
<name>A0A1J4MDV6_9CRYT</name>
<comment type="caution">
    <text evidence="4">The sequence shown here is derived from an EMBL/GenBank/DDBJ whole genome shotgun (WGS) entry which is preliminary data.</text>
</comment>
<keyword evidence="3" id="KW-0732">Signal</keyword>
<feature type="signal peptide" evidence="3">
    <location>
        <begin position="1"/>
        <end position="22"/>
    </location>
</feature>
<keyword evidence="1" id="KW-0175">Coiled coil</keyword>
<feature type="compositionally biased region" description="Polar residues" evidence="2">
    <location>
        <begin position="367"/>
        <end position="382"/>
    </location>
</feature>
<feature type="compositionally biased region" description="Polar residues" evidence="2">
    <location>
        <begin position="176"/>
        <end position="186"/>
    </location>
</feature>
<feature type="region of interest" description="Disordered" evidence="2">
    <location>
        <begin position="151"/>
        <end position="202"/>
    </location>
</feature>
<accession>A0A1J4MDV6</accession>
<evidence type="ECO:0000256" key="1">
    <source>
        <dbReference type="SAM" id="Coils"/>
    </source>
</evidence>
<evidence type="ECO:0000256" key="3">
    <source>
        <dbReference type="SAM" id="SignalP"/>
    </source>
</evidence>
<dbReference type="VEuPathDB" id="CryptoDB:cubi_01508"/>
<dbReference type="AlphaFoldDB" id="A0A1J4MDV6"/>
<organism evidence="4 5">
    <name type="scientific">Cryptosporidium ubiquitum</name>
    <dbReference type="NCBI Taxonomy" id="857276"/>
    <lineage>
        <taxon>Eukaryota</taxon>
        <taxon>Sar</taxon>
        <taxon>Alveolata</taxon>
        <taxon>Apicomplexa</taxon>
        <taxon>Conoidasida</taxon>
        <taxon>Coccidia</taxon>
        <taxon>Eucoccidiorida</taxon>
        <taxon>Eimeriorina</taxon>
        <taxon>Cryptosporidiidae</taxon>
        <taxon>Cryptosporidium</taxon>
    </lineage>
</organism>
<dbReference type="Proteomes" id="UP000186176">
    <property type="component" value="Unassembled WGS sequence"/>
</dbReference>
<evidence type="ECO:0000313" key="5">
    <source>
        <dbReference type="Proteomes" id="UP000186176"/>
    </source>
</evidence>
<feature type="region of interest" description="Disordered" evidence="2">
    <location>
        <begin position="97"/>
        <end position="117"/>
    </location>
</feature>
<keyword evidence="5" id="KW-1185">Reference proteome</keyword>
<proteinExistence type="predicted"/>
<feature type="chain" id="PRO_5009630282" description="Signal peptide-containing protein" evidence="3">
    <location>
        <begin position="23"/>
        <end position="734"/>
    </location>
</feature>
<evidence type="ECO:0000313" key="4">
    <source>
        <dbReference type="EMBL" id="OII72175.1"/>
    </source>
</evidence>
<feature type="compositionally biased region" description="Polar residues" evidence="2">
    <location>
        <begin position="454"/>
        <end position="466"/>
    </location>
</feature>
<dbReference type="EMBL" id="LRBP01000025">
    <property type="protein sequence ID" value="OII72175.1"/>
    <property type="molecule type" value="Genomic_DNA"/>
</dbReference>
<evidence type="ECO:0008006" key="6">
    <source>
        <dbReference type="Google" id="ProtNLM"/>
    </source>
</evidence>
<sequence>MISEYVKFLVLVNLLMLVVLQSQFGQIGCNFAKKKISQEFHINEENFENADTVTLPGANVKEGQVQVIDLKNLLEEIPGNEKKSTNEMVESEIDFTDGDYSLPTESDSDGRLTGMSRGRSRERRFKFRFGEKKLNNYVNSKPDFHKKSVDHIKEDEKEGSSGYEASIDSDSESEKSVNSAKSFQSKDSNDSDNETVFEESLSPMPIIPIEEMKSKNSLDQVIQLLHNQSNLEAMREVKKKKDLKKEKLENQEMVMDKLRSVIDSMQKKSNLKKDYVYGAVRDYNINDLIEQKNLQNYGYNDIMINEKEDEIKKSRIFGEKKTQNELKTASMARKFYSKPSSALASELLVYSPLSGSSQKKSGAGLKTNKNQISRQNKLTFQSAEEPIISPEGTRVRSPISFSAKSTSVFTSQKSPDGSDKFQSNQGDDFKLEESFKESQGSSKSDNIENDQSSEESLSTVPTQIQSTDHEENSENSPHPWDDQAQEEQESGEQNDELKKRSSGNPIAMLESELMKLQDMVSLNIKKPTNLNNFGRIKPKSFHSDGEYLVKTSSPENNFLTRGKVSVGRIRKTRESKQAETHSPENKSVSKPFVTVGRLKSPTRPTLIDKMRPVIEDDTSVYDYETAAAVFNLKSSKLAMEDQNARLQMENQLRNPLIIPEFVPSDLSKPNMKETYFLGDKTPPRNRPNGFKRGMMASMSWNMARNPLSEGVAPPIVRVQKVRGQTEKRVISRKV</sequence>
<feature type="region of interest" description="Disordered" evidence="2">
    <location>
        <begin position="354"/>
        <end position="504"/>
    </location>
</feature>
<feature type="compositionally biased region" description="Acidic residues" evidence="2">
    <location>
        <begin position="483"/>
        <end position="494"/>
    </location>
</feature>
<evidence type="ECO:0000256" key="2">
    <source>
        <dbReference type="SAM" id="MobiDB-lite"/>
    </source>
</evidence>
<feature type="compositionally biased region" description="Polar residues" evidence="2">
    <location>
        <begin position="399"/>
        <end position="426"/>
    </location>
</feature>
<dbReference type="GeneID" id="39978299"/>